<dbReference type="Ensembl" id="ENSABRT00000004477.1">
    <property type="protein sequence ID" value="ENSABRP00000003074.1"/>
    <property type="gene ID" value="ENSABRG00000002944.1"/>
</dbReference>
<keyword evidence="2" id="KW-0812">Transmembrane</keyword>
<dbReference type="Gene3D" id="2.60.40.10">
    <property type="entry name" value="Immunoglobulins"/>
    <property type="match status" value="4"/>
</dbReference>
<dbReference type="InterPro" id="IPR013783">
    <property type="entry name" value="Ig-like_fold"/>
</dbReference>
<feature type="compositionally biased region" description="Basic and acidic residues" evidence="9">
    <location>
        <begin position="860"/>
        <end position="873"/>
    </location>
</feature>
<dbReference type="InterPro" id="IPR036116">
    <property type="entry name" value="FN3_sf"/>
</dbReference>
<keyword evidence="13" id="KW-1185">Reference proteome</keyword>
<evidence type="ECO:0000256" key="10">
    <source>
        <dbReference type="SAM" id="SignalP"/>
    </source>
</evidence>
<evidence type="ECO:0000256" key="5">
    <source>
        <dbReference type="ARBA" id="ARBA00023136"/>
    </source>
</evidence>
<dbReference type="AlphaFoldDB" id="A0A8B9BEF7"/>
<feature type="region of interest" description="Disordered" evidence="9">
    <location>
        <begin position="729"/>
        <end position="750"/>
    </location>
</feature>
<keyword evidence="3 10" id="KW-0732">Signal</keyword>
<keyword evidence="5" id="KW-0472">Membrane</keyword>
<evidence type="ECO:0000256" key="4">
    <source>
        <dbReference type="ARBA" id="ARBA00022989"/>
    </source>
</evidence>
<dbReference type="Proteomes" id="UP000694426">
    <property type="component" value="Unplaced"/>
</dbReference>
<evidence type="ECO:0000256" key="6">
    <source>
        <dbReference type="ARBA" id="ARBA00023157"/>
    </source>
</evidence>
<reference evidence="12" key="1">
    <citation type="submission" date="2025-08" db="UniProtKB">
        <authorList>
            <consortium name="Ensembl"/>
        </authorList>
    </citation>
    <scope>IDENTIFICATION</scope>
</reference>
<dbReference type="GeneTree" id="ENSGT00510000048963"/>
<keyword evidence="6" id="KW-1015">Disulfide bond</keyword>
<evidence type="ECO:0000256" key="2">
    <source>
        <dbReference type="ARBA" id="ARBA00022692"/>
    </source>
</evidence>
<name>A0A8B9BEF7_9AVES</name>
<comment type="subcellular location">
    <subcellularLocation>
        <location evidence="1">Membrane</location>
        <topology evidence="1">Single-pass type I membrane protein</topology>
    </subcellularLocation>
</comment>
<dbReference type="InterPro" id="IPR003961">
    <property type="entry name" value="FN3_dom"/>
</dbReference>
<feature type="domain" description="Fibronectin type-III" evidence="11">
    <location>
        <begin position="130"/>
        <end position="233"/>
    </location>
</feature>
<dbReference type="Pfam" id="PF21460">
    <property type="entry name" value="IL3Rb_N"/>
    <property type="match status" value="1"/>
</dbReference>
<evidence type="ECO:0000313" key="13">
    <source>
        <dbReference type="Proteomes" id="UP000694426"/>
    </source>
</evidence>
<dbReference type="GO" id="GO:0009897">
    <property type="term" value="C:external side of plasma membrane"/>
    <property type="evidence" value="ECO:0007669"/>
    <property type="project" value="TreeGrafter"/>
</dbReference>
<accession>A0A8B9BEF7</accession>
<evidence type="ECO:0000256" key="7">
    <source>
        <dbReference type="ARBA" id="ARBA00023170"/>
    </source>
</evidence>
<dbReference type="SMART" id="SM00060">
    <property type="entry name" value="FN3"/>
    <property type="match status" value="2"/>
</dbReference>
<keyword evidence="8" id="KW-0325">Glycoprotein</keyword>
<feature type="chain" id="PRO_5033982205" description="Fibronectin type-III domain-containing protein" evidence="10">
    <location>
        <begin position="19"/>
        <end position="925"/>
    </location>
</feature>
<reference evidence="12" key="2">
    <citation type="submission" date="2025-09" db="UniProtKB">
        <authorList>
            <consortium name="Ensembl"/>
        </authorList>
    </citation>
    <scope>IDENTIFICATION</scope>
</reference>
<dbReference type="InterPro" id="IPR048668">
    <property type="entry name" value="IL3RB_N"/>
</dbReference>
<dbReference type="PROSITE" id="PS50853">
    <property type="entry name" value="FN3"/>
    <property type="match status" value="2"/>
</dbReference>
<evidence type="ECO:0000256" key="1">
    <source>
        <dbReference type="ARBA" id="ARBA00004479"/>
    </source>
</evidence>
<evidence type="ECO:0000256" key="3">
    <source>
        <dbReference type="ARBA" id="ARBA00022729"/>
    </source>
</evidence>
<evidence type="ECO:0000313" key="12">
    <source>
        <dbReference type="Ensembl" id="ENSABRP00000003074.1"/>
    </source>
</evidence>
<organism evidence="12 13">
    <name type="scientific">Anser brachyrhynchus</name>
    <name type="common">Pink-footed goose</name>
    <dbReference type="NCBI Taxonomy" id="132585"/>
    <lineage>
        <taxon>Eukaryota</taxon>
        <taxon>Metazoa</taxon>
        <taxon>Chordata</taxon>
        <taxon>Craniata</taxon>
        <taxon>Vertebrata</taxon>
        <taxon>Euteleostomi</taxon>
        <taxon>Archelosauria</taxon>
        <taxon>Archosauria</taxon>
        <taxon>Dinosauria</taxon>
        <taxon>Saurischia</taxon>
        <taxon>Theropoda</taxon>
        <taxon>Coelurosauria</taxon>
        <taxon>Aves</taxon>
        <taxon>Neognathae</taxon>
        <taxon>Galloanserae</taxon>
        <taxon>Anseriformes</taxon>
        <taxon>Anatidae</taxon>
        <taxon>Anserinae</taxon>
        <taxon>Anser</taxon>
    </lineage>
</organism>
<dbReference type="PANTHER" id="PTHR23037">
    <property type="entry name" value="CYTOKINE RECEPTOR"/>
    <property type="match status" value="1"/>
</dbReference>
<dbReference type="GO" id="GO:0004896">
    <property type="term" value="F:cytokine receptor activity"/>
    <property type="evidence" value="ECO:0007669"/>
    <property type="project" value="TreeGrafter"/>
</dbReference>
<evidence type="ECO:0000256" key="9">
    <source>
        <dbReference type="SAM" id="MobiDB-lite"/>
    </source>
</evidence>
<dbReference type="Pfam" id="PF00041">
    <property type="entry name" value="fn3"/>
    <property type="match status" value="2"/>
</dbReference>
<dbReference type="GO" id="GO:0016064">
    <property type="term" value="P:immunoglobulin mediated immune response"/>
    <property type="evidence" value="ECO:0007669"/>
    <property type="project" value="TreeGrafter"/>
</dbReference>
<proteinExistence type="predicted"/>
<feature type="domain" description="Fibronectin type-III" evidence="11">
    <location>
        <begin position="336"/>
        <end position="438"/>
    </location>
</feature>
<sequence>MNMKEIFIILLNLSLVFSDQDINGSVSMKSLSCYNDYSSQVTCKWKEHIEAHALLGMTLYQRDSIQNESKKILCERETESALPETSDPYILWVCRKTVEYFGIGIKDIYSFKPNKILETQLNVHLFQNVQPLPPQNLAVRESSGDFLLTWTAAEGSQGLGNALEYEVAYKREWESWEKAASRLLSNTTRCHLSHLVPGSRYVARVRARAEQARGFSGPFSEWSTDVSWETPEGQERIQPRNLRCLFNGANLMCSWEVKKVITTSVIFGLFFRATPASAEEECSPVYEKALPHIPYVVQSCAIPVSNISSQSRYHVSVRTKTEEKLIEAYKNIKVLPPANVSVKATENQEYELRWIKHTFQYNFIKQKYQVQYWKQNKYDEAPQILNISNDEPPFIFTLQMLSPSTKYRGKMRARVNSPDYQGSWSEWSEEFSWETENVLSPVLLPVMLPVLIITLLIIASYSYKYFLRQKKLWEEKIPNPSKSLLIQSYLEKAHLGNWLTNSQLDFKYNLPEKMDQPSFLQVVDRQMKTSSESPEGQAGKTEVSPTALDLQNPYHALNVTERAPVVCLSRTAGRSFSVSRGNSADASTASQTAITSFAFNGPYLYSPVMSSQPEMHQPLDLTLNPVGNQEKSVSLQYVTLPNEVCPQAPRRQEQPGAGPQQPFLLPDQKETMQHLNDEKEVSPLPAAGVQGTNVKPKEQKSPKALGCATSLQQCPSEYIATDSLLLPSASDSTHPPLATAGELPCDPREPQLPNDHSCHEFAPGKSGVTVPVSGQAPIFFPESHLNAFGDYLVVPSGLHGPSEPTKIYLPVLQKGSTLPNELPLLGGNLVVLNPDSTEPVFLCQVGDYCFHSLKSSEKVHMSQEDPQVKKPNEARTAPGKPLSDDESNTGKKEDVSKMQAIQLFKSLKSDDYFSWQQSLRIREIC</sequence>
<dbReference type="PANTHER" id="PTHR23037:SF22">
    <property type="entry name" value="CYTOKINE RECEPTOR COMMON SUBUNIT BETA"/>
    <property type="match status" value="1"/>
</dbReference>
<dbReference type="CDD" id="cd00063">
    <property type="entry name" value="FN3"/>
    <property type="match status" value="2"/>
</dbReference>
<protein>
    <recommendedName>
        <fullName evidence="11">Fibronectin type-III domain-containing protein</fullName>
    </recommendedName>
</protein>
<evidence type="ECO:0000259" key="11">
    <source>
        <dbReference type="PROSITE" id="PS50853"/>
    </source>
</evidence>
<feature type="signal peptide" evidence="10">
    <location>
        <begin position="1"/>
        <end position="18"/>
    </location>
</feature>
<feature type="region of interest" description="Disordered" evidence="9">
    <location>
        <begin position="860"/>
        <end position="895"/>
    </location>
</feature>
<dbReference type="SUPFAM" id="SSF49265">
    <property type="entry name" value="Fibronectin type III"/>
    <property type="match status" value="4"/>
</dbReference>
<keyword evidence="4" id="KW-1133">Transmembrane helix</keyword>
<evidence type="ECO:0000256" key="8">
    <source>
        <dbReference type="ARBA" id="ARBA00023180"/>
    </source>
</evidence>
<keyword evidence="7" id="KW-0675">Receptor</keyword>